<sequence length="96" mass="10993">MLKVKNISNLSLIQQNQESIVSDMDGETVMMSIQNGKYYNLGTIGGLIWNKIADPITFDDLIKGLVKEYDIEKIECEKQVISFLESLYKEKLITFL</sequence>
<evidence type="ECO:0000313" key="1">
    <source>
        <dbReference type="EMBL" id="OOE14601.1"/>
    </source>
</evidence>
<accession>A0A1V3GDW7</accession>
<dbReference type="OrthoDB" id="1495225at2"/>
<dbReference type="InterPro" id="IPR008792">
    <property type="entry name" value="PQQD"/>
</dbReference>
<name>A0A1V3GDW7_9BACL</name>
<dbReference type="Proteomes" id="UP000188597">
    <property type="component" value="Unassembled WGS sequence"/>
</dbReference>
<dbReference type="Gene3D" id="1.10.10.1150">
    <property type="entry name" value="Coenzyme PQQ synthesis protein D (PqqD)"/>
    <property type="match status" value="1"/>
</dbReference>
<dbReference type="Pfam" id="PF05402">
    <property type="entry name" value="PqqD"/>
    <property type="match status" value="1"/>
</dbReference>
<dbReference type="EMBL" id="MQMF01000001">
    <property type="protein sequence ID" value="OOE14601.1"/>
    <property type="molecule type" value="Genomic_DNA"/>
</dbReference>
<protein>
    <submittedName>
        <fullName evidence="1">Metallophosphoesterase</fullName>
    </submittedName>
</protein>
<proteinExistence type="predicted"/>
<dbReference type="NCBIfam" id="NF033536">
    <property type="entry name" value="lasso_PqqD_Bac"/>
    <property type="match status" value="1"/>
</dbReference>
<dbReference type="RefSeq" id="WP_077360390.1">
    <property type="nucleotide sequence ID" value="NZ_MQMF01000001.1"/>
</dbReference>
<reference evidence="1 2" key="1">
    <citation type="submission" date="2016-11" db="EMBL/GenBank/DDBJ databases">
        <authorList>
            <person name="Jaros S."/>
            <person name="Januszkiewicz K."/>
            <person name="Wedrychowicz H."/>
        </authorList>
    </citation>
    <scope>NUCLEOTIDE SEQUENCE [LARGE SCALE GENOMIC DNA]</scope>
    <source>
        <strain evidence="1 2">Con a/3</strain>
    </source>
</reference>
<evidence type="ECO:0000313" key="2">
    <source>
        <dbReference type="Proteomes" id="UP000188597"/>
    </source>
</evidence>
<organism evidence="1 2">
    <name type="scientific">Fictibacillus arsenicus</name>
    <dbReference type="NCBI Taxonomy" id="255247"/>
    <lineage>
        <taxon>Bacteria</taxon>
        <taxon>Bacillati</taxon>
        <taxon>Bacillota</taxon>
        <taxon>Bacilli</taxon>
        <taxon>Bacillales</taxon>
        <taxon>Fictibacillaceae</taxon>
        <taxon>Fictibacillus</taxon>
    </lineage>
</organism>
<gene>
    <name evidence="1" type="ORF">UN64_05265</name>
</gene>
<dbReference type="InterPro" id="IPR041881">
    <property type="entry name" value="PqqD_sf"/>
</dbReference>
<dbReference type="AlphaFoldDB" id="A0A1V3GDW7"/>
<comment type="caution">
    <text evidence="1">The sequence shown here is derived from an EMBL/GenBank/DDBJ whole genome shotgun (WGS) entry which is preliminary data.</text>
</comment>